<dbReference type="EMBL" id="JABAYA010000011">
    <property type="protein sequence ID" value="KAF7731266.1"/>
    <property type="molecule type" value="Genomic_DNA"/>
</dbReference>
<sequence>MHGLEQFKYPFSKEVHKTLWLPEYWILESPRDWTAVNYFIKLLQNQPDVRKRNAHQRLKQDVDIVKKYVITGTLGEVAIDHLIKQLKAGAKRGICTDPIIKKFWDKHAISITSSTVSYNTTKLQFKSAITAEVTQELEASIPKRRRIDYGLDDSDDGDTTEENEEEGIWTLWKKFLEDLQIALSWHTLSPEKHGVIWCGKQLARRYFMPGELYERTLKEIPPYPVNPIHQSLRSAYSMVLDTGNINDMKKAIKRLQYLEEQGIDVQNQVEFLVDNLNIFAKTVHIVGNTTLMHSENCLKSDALWPALQVVAAYLRNTGQQAIFYSGEEELISMSQELHKEGQNDGRLRYYADGVIRINDAEVLIFEASSAYERCTVAKATFDHYKAITMGNVGSFWSLSVPIELFLVPDCMFGMLGVLRYTASRYCHASFDTFKKLKIHFVHALGSAIRQWTMSVIAEGVYLMHKVDKAEIPMSLPNSSNDALHHFIQLHWNLGGLQETADTINELKKEHGERIAAHRFDNRAPTSPTLTALVKPLIVRLTERKHSKEIEDDGPKSPAHIV</sequence>
<evidence type="ECO:0000313" key="2">
    <source>
        <dbReference type="Proteomes" id="UP000605846"/>
    </source>
</evidence>
<dbReference type="Proteomes" id="UP000605846">
    <property type="component" value="Unassembled WGS sequence"/>
</dbReference>
<keyword evidence="2" id="KW-1185">Reference proteome</keyword>
<name>A0A8H7BYT4_9FUNG</name>
<dbReference type="OrthoDB" id="2281643at2759"/>
<reference evidence="1" key="1">
    <citation type="submission" date="2020-01" db="EMBL/GenBank/DDBJ databases">
        <title>Genome Sequencing of Three Apophysomyces-Like Fungal Strains Confirms a Novel Fungal Genus in the Mucoromycota with divergent Burkholderia-like Endosymbiotic Bacteria.</title>
        <authorList>
            <person name="Stajich J.E."/>
            <person name="Macias A.M."/>
            <person name="Carter-House D."/>
            <person name="Lovett B."/>
            <person name="Kasson L.R."/>
            <person name="Berry K."/>
            <person name="Grigoriev I."/>
            <person name="Chang Y."/>
            <person name="Spatafora J."/>
            <person name="Kasson M.T."/>
        </authorList>
    </citation>
    <scope>NUCLEOTIDE SEQUENCE</scope>
    <source>
        <strain evidence="1">NRRL A-21654</strain>
    </source>
</reference>
<comment type="caution">
    <text evidence="1">The sequence shown here is derived from an EMBL/GenBank/DDBJ whole genome shotgun (WGS) entry which is preliminary data.</text>
</comment>
<accession>A0A8H7BYT4</accession>
<proteinExistence type="predicted"/>
<dbReference type="AlphaFoldDB" id="A0A8H7BYT4"/>
<gene>
    <name evidence="1" type="ORF">EC973_000682</name>
</gene>
<organism evidence="1 2">
    <name type="scientific">Apophysomyces ossiformis</name>
    <dbReference type="NCBI Taxonomy" id="679940"/>
    <lineage>
        <taxon>Eukaryota</taxon>
        <taxon>Fungi</taxon>
        <taxon>Fungi incertae sedis</taxon>
        <taxon>Mucoromycota</taxon>
        <taxon>Mucoromycotina</taxon>
        <taxon>Mucoromycetes</taxon>
        <taxon>Mucorales</taxon>
        <taxon>Mucorineae</taxon>
        <taxon>Mucoraceae</taxon>
        <taxon>Apophysomyces</taxon>
    </lineage>
</organism>
<protein>
    <submittedName>
        <fullName evidence="1">Uncharacterized protein</fullName>
    </submittedName>
</protein>
<evidence type="ECO:0000313" key="1">
    <source>
        <dbReference type="EMBL" id="KAF7731266.1"/>
    </source>
</evidence>